<protein>
    <submittedName>
        <fullName evidence="2">Uroporphyrinogen decarboxylase (URO-D)</fullName>
    </submittedName>
</protein>
<dbReference type="OrthoDB" id="9813603at2"/>
<dbReference type="HOGENOM" id="CLU_059388_0_0_9"/>
<dbReference type="STRING" id="767817.Desgi_0676"/>
<reference evidence="2 3" key="1">
    <citation type="submission" date="2012-01" db="EMBL/GenBank/DDBJ databases">
        <title>Complete sequence of Desulfotomaculum gibsoniae DSM 7213.</title>
        <authorList>
            <consortium name="US DOE Joint Genome Institute"/>
            <person name="Lucas S."/>
            <person name="Han J."/>
            <person name="Lapidus A."/>
            <person name="Cheng J.-F."/>
            <person name="Goodwin L."/>
            <person name="Pitluck S."/>
            <person name="Peters L."/>
            <person name="Ovchinnikova G."/>
            <person name="Teshima H."/>
            <person name="Detter J.C."/>
            <person name="Han C."/>
            <person name="Tapia R."/>
            <person name="Land M."/>
            <person name="Hauser L."/>
            <person name="Kyrpides N."/>
            <person name="Ivanova N."/>
            <person name="Pagani I."/>
            <person name="Parshina S."/>
            <person name="Plugge C."/>
            <person name="Muyzer G."/>
            <person name="Kuever J."/>
            <person name="Ivanova A."/>
            <person name="Nazina T."/>
            <person name="Klenk H.-P."/>
            <person name="Brambilla E."/>
            <person name="Spring S."/>
            <person name="Stams A.F."/>
            <person name="Woyke T."/>
        </authorList>
    </citation>
    <scope>NUCLEOTIDE SEQUENCE [LARGE SCALE GENOMIC DNA]</scope>
    <source>
        <strain evidence="2 3">DSM 7213</strain>
    </source>
</reference>
<dbReference type="Proteomes" id="UP000013520">
    <property type="component" value="Chromosome"/>
</dbReference>
<accession>R4KKR8</accession>
<dbReference type="InterPro" id="IPR000257">
    <property type="entry name" value="Uroporphyrinogen_deCOase"/>
</dbReference>
<sequence>MIDTKALARERTQLFSDVLEGKVPKRVPIYAFIQQEFAIQYAGRDLAEAQWDSGAFEEVVDKVCQDFVTDNVPVHAVRYPSIYRMLGSKNWIMGSGGFIQHPEIEGLSAEEYDDLIASPYNCIVEKVLPRLYSELALDSPTKAFALAKAFKVYNDEFGTQAMQTARLKEKYGYADVNLFGTICEAPLDFLADQLRGFKGISLDIRRVPDKVEAAVNALTPLVTKMGMQSFHAKNTCTFIPLHMAPFMREKDFARFYWPGFKKQVEELAEAGFQAFIYCEQNWMRYIDYLAELPERTVMFFEDGDPRLAKEKLGGKHIVTGFYPQTLLKTGNKQQCIDKAKELVDILAPGGGYIFGFDKVLITLDSIKPENLQAVYEYVAANTDY</sequence>
<dbReference type="GO" id="GO:0006779">
    <property type="term" value="P:porphyrin-containing compound biosynthetic process"/>
    <property type="evidence" value="ECO:0007669"/>
    <property type="project" value="InterPro"/>
</dbReference>
<keyword evidence="3" id="KW-1185">Reference proteome</keyword>
<dbReference type="SUPFAM" id="SSF51726">
    <property type="entry name" value="UROD/MetE-like"/>
    <property type="match status" value="1"/>
</dbReference>
<dbReference type="Gene3D" id="3.20.20.210">
    <property type="match status" value="1"/>
</dbReference>
<evidence type="ECO:0000313" key="3">
    <source>
        <dbReference type="Proteomes" id="UP000013520"/>
    </source>
</evidence>
<dbReference type="eggNOG" id="COG0407">
    <property type="taxonomic scope" value="Bacteria"/>
</dbReference>
<dbReference type="KEGG" id="dgi:Desgi_0676"/>
<dbReference type="Pfam" id="PF01208">
    <property type="entry name" value="URO-D"/>
    <property type="match status" value="1"/>
</dbReference>
<dbReference type="RefSeq" id="WP_006520879.1">
    <property type="nucleotide sequence ID" value="NC_021184.1"/>
</dbReference>
<organism evidence="2 3">
    <name type="scientific">Desulfoscipio gibsoniae DSM 7213</name>
    <dbReference type="NCBI Taxonomy" id="767817"/>
    <lineage>
        <taxon>Bacteria</taxon>
        <taxon>Bacillati</taxon>
        <taxon>Bacillota</taxon>
        <taxon>Clostridia</taxon>
        <taxon>Eubacteriales</taxon>
        <taxon>Desulfallaceae</taxon>
        <taxon>Desulfoscipio</taxon>
    </lineage>
</organism>
<feature type="domain" description="Uroporphyrinogen decarboxylase (URO-D)" evidence="1">
    <location>
        <begin position="156"/>
        <end position="378"/>
    </location>
</feature>
<dbReference type="CDD" id="cd03308">
    <property type="entry name" value="CmuA_CmuC_like"/>
    <property type="match status" value="1"/>
</dbReference>
<evidence type="ECO:0000259" key="1">
    <source>
        <dbReference type="Pfam" id="PF01208"/>
    </source>
</evidence>
<evidence type="ECO:0000313" key="2">
    <source>
        <dbReference type="EMBL" id="AGL00231.1"/>
    </source>
</evidence>
<name>R4KKR8_9FIRM</name>
<proteinExistence type="predicted"/>
<dbReference type="EMBL" id="CP003273">
    <property type="protein sequence ID" value="AGL00231.1"/>
    <property type="molecule type" value="Genomic_DNA"/>
</dbReference>
<gene>
    <name evidence="2" type="ORF">Desgi_0676</name>
</gene>
<dbReference type="InterPro" id="IPR038071">
    <property type="entry name" value="UROD/MetE-like_sf"/>
</dbReference>
<dbReference type="AlphaFoldDB" id="R4KKR8"/>
<dbReference type="GO" id="GO:0004853">
    <property type="term" value="F:uroporphyrinogen decarboxylase activity"/>
    <property type="evidence" value="ECO:0007669"/>
    <property type="project" value="InterPro"/>
</dbReference>